<dbReference type="Gene3D" id="1.10.10.2520">
    <property type="entry name" value="Cell wall hydrolase SleB, domain 1"/>
    <property type="match status" value="1"/>
</dbReference>
<keyword evidence="2" id="KW-0732">Signal</keyword>
<evidence type="ECO:0000256" key="1">
    <source>
        <dbReference type="SAM" id="MobiDB-lite"/>
    </source>
</evidence>
<evidence type="ECO:0000259" key="3">
    <source>
        <dbReference type="Pfam" id="PF07486"/>
    </source>
</evidence>
<evidence type="ECO:0000313" key="5">
    <source>
        <dbReference type="Proteomes" id="UP001652394"/>
    </source>
</evidence>
<feature type="compositionally biased region" description="Low complexity" evidence="1">
    <location>
        <begin position="102"/>
        <end position="124"/>
    </location>
</feature>
<gene>
    <name evidence="4" type="ORF">OCV51_13885</name>
</gene>
<feature type="signal peptide" evidence="2">
    <location>
        <begin position="1"/>
        <end position="19"/>
    </location>
</feature>
<comment type="caution">
    <text evidence="4">The sequence shown here is derived from an EMBL/GenBank/DDBJ whole genome shotgun (WGS) entry which is preliminary data.</text>
</comment>
<dbReference type="Pfam" id="PF07486">
    <property type="entry name" value="Hydrolase_2"/>
    <property type="match status" value="1"/>
</dbReference>
<reference evidence="4 5" key="1">
    <citation type="journal article" date="2021" name="ISME Commun">
        <title>Automated analysis of genomic sequences facilitates high-throughput and comprehensive description of bacteria.</title>
        <authorList>
            <person name="Hitch T.C.A."/>
        </authorList>
    </citation>
    <scope>NUCLEOTIDE SEQUENCE [LARGE SCALE GENOMIC DNA]</scope>
    <source>
        <strain evidence="4 5">H2_18</strain>
    </source>
</reference>
<name>A0ABT2TEQ3_9FIRM</name>
<dbReference type="InterPro" id="IPR011105">
    <property type="entry name" value="Cell_wall_hydrolase_SleB"/>
</dbReference>
<evidence type="ECO:0000256" key="2">
    <source>
        <dbReference type="SAM" id="SignalP"/>
    </source>
</evidence>
<organism evidence="4 5">
    <name type="scientific">Faecalicatena acetigenes</name>
    <dbReference type="NCBI Taxonomy" id="2981790"/>
    <lineage>
        <taxon>Bacteria</taxon>
        <taxon>Bacillati</taxon>
        <taxon>Bacillota</taxon>
        <taxon>Clostridia</taxon>
        <taxon>Lachnospirales</taxon>
        <taxon>Lachnospiraceae</taxon>
        <taxon>Faecalicatena</taxon>
    </lineage>
</organism>
<keyword evidence="4" id="KW-0378">Hydrolase</keyword>
<dbReference type="EMBL" id="JAOQJX010000032">
    <property type="protein sequence ID" value="MCU6748732.1"/>
    <property type="molecule type" value="Genomic_DNA"/>
</dbReference>
<feature type="chain" id="PRO_5046703388" evidence="2">
    <location>
        <begin position="20"/>
        <end position="249"/>
    </location>
</feature>
<dbReference type="GO" id="GO:0016787">
    <property type="term" value="F:hydrolase activity"/>
    <property type="evidence" value="ECO:0007669"/>
    <property type="project" value="UniProtKB-KW"/>
</dbReference>
<evidence type="ECO:0000313" key="4">
    <source>
        <dbReference type="EMBL" id="MCU6748732.1"/>
    </source>
</evidence>
<dbReference type="Proteomes" id="UP001652394">
    <property type="component" value="Unassembled WGS sequence"/>
</dbReference>
<sequence length="249" mass="26784">MKQYKKFIAMLSAVTICTAAVPGVDSIAAQPEEAAVSAMILNQRNGEWTLERILKEIPSAAIKDAKGMAEKAKTSYTIKKKEEEKKEQEEAQKKAEEERLAQEAAQAAEEARQQEAAQAAIQAQEAEDSASWSQEGVQVSWDEQSLLAALIYCEAGNQPYEGQVAVGAVVMNRVRSGAYPNTIAEVIYQPGQFGPAMTGWLDSVLSSGGYTDTAMQAAADALAGSNPIGDCMSFGNGNWGIQIGDHYFH</sequence>
<proteinExistence type="predicted"/>
<protein>
    <submittedName>
        <fullName evidence="4">Cell wall hydrolase</fullName>
    </submittedName>
</protein>
<dbReference type="RefSeq" id="WP_059066532.1">
    <property type="nucleotide sequence ID" value="NZ_JAOQJX010000032.1"/>
</dbReference>
<feature type="region of interest" description="Disordered" evidence="1">
    <location>
        <begin position="81"/>
        <end position="135"/>
    </location>
</feature>
<dbReference type="InterPro" id="IPR042047">
    <property type="entry name" value="SleB_dom1"/>
</dbReference>
<accession>A0ABT2TEQ3</accession>
<feature type="compositionally biased region" description="Basic and acidic residues" evidence="1">
    <location>
        <begin position="81"/>
        <end position="101"/>
    </location>
</feature>
<keyword evidence="5" id="KW-1185">Reference proteome</keyword>
<feature type="domain" description="Cell wall hydrolase SleB" evidence="3">
    <location>
        <begin position="158"/>
        <end position="237"/>
    </location>
</feature>